<comment type="caution">
    <text evidence="3">The sequence shown here is derived from an EMBL/GenBank/DDBJ whole genome shotgun (WGS) entry which is preliminary data.</text>
</comment>
<keyword evidence="1" id="KW-0677">Repeat</keyword>
<dbReference type="RefSeq" id="XP_060297689.1">
    <property type="nucleotide sequence ID" value="XM_060433690.1"/>
</dbReference>
<dbReference type="SMART" id="SM00248">
    <property type="entry name" value="ANK"/>
    <property type="match status" value="3"/>
</dbReference>
<gene>
    <name evidence="3" type="ORF">B0T26DRAFT_192499</name>
</gene>
<dbReference type="PANTHER" id="PTHR10039:SF16">
    <property type="entry name" value="GPI INOSITOL-DEACYLASE"/>
    <property type="match status" value="1"/>
</dbReference>
<evidence type="ECO:0000259" key="2">
    <source>
        <dbReference type="PROSITE" id="PS50837"/>
    </source>
</evidence>
<accession>A0AA40ATJ7</accession>
<dbReference type="SUPFAM" id="SSF52540">
    <property type="entry name" value="P-loop containing nucleoside triphosphate hydrolases"/>
    <property type="match status" value="1"/>
</dbReference>
<evidence type="ECO:0000313" key="3">
    <source>
        <dbReference type="EMBL" id="KAK0721765.1"/>
    </source>
</evidence>
<protein>
    <recommendedName>
        <fullName evidence="2">NACHT domain-containing protein</fullName>
    </recommendedName>
</protein>
<evidence type="ECO:0000313" key="4">
    <source>
        <dbReference type="Proteomes" id="UP001172101"/>
    </source>
</evidence>
<evidence type="ECO:0000256" key="1">
    <source>
        <dbReference type="ARBA" id="ARBA00022737"/>
    </source>
</evidence>
<organism evidence="3 4">
    <name type="scientific">Lasiosphaeria miniovina</name>
    <dbReference type="NCBI Taxonomy" id="1954250"/>
    <lineage>
        <taxon>Eukaryota</taxon>
        <taxon>Fungi</taxon>
        <taxon>Dikarya</taxon>
        <taxon>Ascomycota</taxon>
        <taxon>Pezizomycotina</taxon>
        <taxon>Sordariomycetes</taxon>
        <taxon>Sordariomycetidae</taxon>
        <taxon>Sordariales</taxon>
        <taxon>Lasiosphaeriaceae</taxon>
        <taxon>Lasiosphaeria</taxon>
    </lineage>
</organism>
<dbReference type="Proteomes" id="UP001172101">
    <property type="component" value="Unassembled WGS sequence"/>
</dbReference>
<dbReference type="InterPro" id="IPR056884">
    <property type="entry name" value="NPHP3-like_N"/>
</dbReference>
<dbReference type="Pfam" id="PF17111">
    <property type="entry name" value="PigL_N"/>
    <property type="match status" value="1"/>
</dbReference>
<dbReference type="AlphaFoldDB" id="A0AA40ATJ7"/>
<dbReference type="GeneID" id="85316960"/>
<keyword evidence="4" id="KW-1185">Reference proteome</keyword>
<dbReference type="InterPro" id="IPR007111">
    <property type="entry name" value="NACHT_NTPase"/>
</dbReference>
<dbReference type="Pfam" id="PF24883">
    <property type="entry name" value="NPHP3_N"/>
    <property type="match status" value="1"/>
</dbReference>
<dbReference type="InterPro" id="IPR031348">
    <property type="entry name" value="PigL_N"/>
</dbReference>
<dbReference type="InterPro" id="IPR002110">
    <property type="entry name" value="Ankyrin_rpt"/>
</dbReference>
<dbReference type="Gene3D" id="1.25.40.20">
    <property type="entry name" value="Ankyrin repeat-containing domain"/>
    <property type="match status" value="1"/>
</dbReference>
<proteinExistence type="predicted"/>
<name>A0AA40ATJ7_9PEZI</name>
<dbReference type="InterPro" id="IPR036770">
    <property type="entry name" value="Ankyrin_rpt-contain_sf"/>
</dbReference>
<feature type="domain" description="NACHT" evidence="2">
    <location>
        <begin position="213"/>
        <end position="355"/>
    </location>
</feature>
<sequence>MDALSLAASVIAVVQISGRLIKLCKDYMEAIQDVPADLRTMLVEISTLKGLFDSLHILIDTVTLSQDSDSLQAPVNACRQVLSDLEELLDSKGIQGLSSNGARTSMSTAWAALAWPRKKSRAKTMMGQLDIYRSTINLVLTADIANEIKALRVQVETLDDKLSSSERQDILKWLVRVDSTSNHNFALQLHESGTSDWVFQTDQWRYWLTGGKRLLWIYGIPGAGKTILASYLIETIKERCRKSTTILPEAAAFHYCFHARSDGDERTKCISSLIAQLCRQLQHIPPFLKTAHQHNSATLGDLMQVFNQIVLRFETVHIVIDALDEAGERGRFLTLIHSLVSSSRYTNVRVLVTSRDEIDIRRTLEPISSHISMSNPVVDDDIRRHVHSELHSDPKFLRWPPALLDQVENALIKGAKGMFRWAHCQLLILRKLNQQRAVKRALSELPETLDETYERILCSIPDESKPLAFRALAILCSDMKHPGPLTANLVRDAVLWGDAEHEDMSSNPDDELFDIEALHEVCICLITVHHFPDTYQSRYDKPIYSGKPIVLAHYTVKEFLVSGRIKVSPASYFQLTTAQARLEHVRPLLLAALHGNYDAGQSSDVANEFPKFASGALPGILLEIDQDVANDHRTLSLLTDLLNPRSFPVSAWRTQFSGIQTEDDAFVTRSELRSASSSLPVSTIGATDMRSLPCDDRAIIAAKMMALQLEKTSLAYLDLLYRTTPDGIPPVLSARVTFDCFPNCTILDIAAASTSEAVCRYLIEKGASIRDATKALIHACSFHGKDLPSGALVPLIKYLLEQGAEPNTRVGPLTPLKAAVCVGDIANVIALLEGGADPDGAGDGAYRGVSVRQSCWMDLSVHAYDASRTPRTMPSYGRMSEANEEEIMLILDRYSKLVS</sequence>
<dbReference type="EMBL" id="JAUIRO010000003">
    <property type="protein sequence ID" value="KAK0721765.1"/>
    <property type="molecule type" value="Genomic_DNA"/>
</dbReference>
<dbReference type="InterPro" id="IPR027417">
    <property type="entry name" value="P-loop_NTPase"/>
</dbReference>
<dbReference type="SUPFAM" id="SSF48403">
    <property type="entry name" value="Ankyrin repeat"/>
    <property type="match status" value="1"/>
</dbReference>
<dbReference type="PROSITE" id="PS50837">
    <property type="entry name" value="NACHT"/>
    <property type="match status" value="1"/>
</dbReference>
<reference evidence="3" key="1">
    <citation type="submission" date="2023-06" db="EMBL/GenBank/DDBJ databases">
        <title>Genome-scale phylogeny and comparative genomics of the fungal order Sordariales.</title>
        <authorList>
            <consortium name="Lawrence Berkeley National Laboratory"/>
            <person name="Hensen N."/>
            <person name="Bonometti L."/>
            <person name="Westerberg I."/>
            <person name="Brannstrom I.O."/>
            <person name="Guillou S."/>
            <person name="Cros-Aarteil S."/>
            <person name="Calhoun S."/>
            <person name="Haridas S."/>
            <person name="Kuo A."/>
            <person name="Mondo S."/>
            <person name="Pangilinan J."/>
            <person name="Riley R."/>
            <person name="LaButti K."/>
            <person name="Andreopoulos B."/>
            <person name="Lipzen A."/>
            <person name="Chen C."/>
            <person name="Yanf M."/>
            <person name="Daum C."/>
            <person name="Ng V."/>
            <person name="Clum A."/>
            <person name="Steindorff A."/>
            <person name="Ohm R."/>
            <person name="Martin F."/>
            <person name="Silar P."/>
            <person name="Natvig D."/>
            <person name="Lalanne C."/>
            <person name="Gautier V."/>
            <person name="Ament-velasquez S.L."/>
            <person name="Kruys A."/>
            <person name="Hutchinson M.I."/>
            <person name="Powell A.J."/>
            <person name="Barry K."/>
            <person name="Miller A.N."/>
            <person name="Grigoriev I.V."/>
            <person name="Debuchy R."/>
            <person name="Gladieux P."/>
            <person name="Thoren M.H."/>
            <person name="Johannesson H."/>
        </authorList>
    </citation>
    <scope>NUCLEOTIDE SEQUENCE</scope>
    <source>
        <strain evidence="3">SMH2392-1A</strain>
    </source>
</reference>
<dbReference type="Gene3D" id="3.40.50.300">
    <property type="entry name" value="P-loop containing nucleotide triphosphate hydrolases"/>
    <property type="match status" value="1"/>
</dbReference>
<dbReference type="PANTHER" id="PTHR10039">
    <property type="entry name" value="AMELOGENIN"/>
    <property type="match status" value="1"/>
</dbReference>